<sequence>MPRAPNLKEYQMNIRYLGTTERYSEAVCAGGFVFLSGMVPENPEADAKAQTENVLAQIDRWLEECGSDKAHILEATIFLTDMNDYAAMNEAWDAWTALGRTPARACIEAKLAKPEWAVEIKVSAVCK</sequence>
<keyword evidence="3" id="KW-1185">Reference proteome</keyword>
<dbReference type="InterPro" id="IPR019897">
    <property type="entry name" value="RidA_CS"/>
</dbReference>
<comment type="caution">
    <text evidence="2">The sequence shown here is derived from an EMBL/GenBank/DDBJ whole genome shotgun (WGS) entry which is preliminary data.</text>
</comment>
<evidence type="ECO:0000256" key="1">
    <source>
        <dbReference type="ARBA" id="ARBA00010552"/>
    </source>
</evidence>
<dbReference type="Pfam" id="PF01042">
    <property type="entry name" value="Ribonuc_L-PSP"/>
    <property type="match status" value="1"/>
</dbReference>
<dbReference type="CDD" id="cd06150">
    <property type="entry name" value="YjgF_YER057c_UK114_like_2"/>
    <property type="match status" value="1"/>
</dbReference>
<evidence type="ECO:0000313" key="2">
    <source>
        <dbReference type="EMBL" id="EET44393.1"/>
    </source>
</evidence>
<reference evidence="2" key="1">
    <citation type="submission" date="2009-07" db="EMBL/GenBank/DDBJ databases">
        <authorList>
            <person name="Weinstock G."/>
            <person name="Sodergren E."/>
            <person name="Clifton S."/>
            <person name="Fulton L."/>
            <person name="Fulton B."/>
            <person name="Courtney L."/>
            <person name="Fronick C."/>
            <person name="Harrison M."/>
            <person name="Strong C."/>
            <person name="Farmer C."/>
            <person name="Delahaunty K."/>
            <person name="Markovic C."/>
            <person name="Hall O."/>
            <person name="Minx P."/>
            <person name="Tomlinson C."/>
            <person name="Mitreva M."/>
            <person name="Nelson J."/>
            <person name="Hou S."/>
            <person name="Wollam A."/>
            <person name="Pepin K.H."/>
            <person name="Johnson M."/>
            <person name="Bhonagiri V."/>
            <person name="Nash W.E."/>
            <person name="Warren W."/>
            <person name="Chinwalla A."/>
            <person name="Mardis E.R."/>
            <person name="Wilson R.K."/>
        </authorList>
    </citation>
    <scope>NUCLEOTIDE SEQUENCE [LARGE SCALE GENOMIC DNA]</scope>
    <source>
        <strain evidence="2">ATCC 29256</strain>
    </source>
</reference>
<dbReference type="Gene3D" id="3.30.1330.40">
    <property type="entry name" value="RutC-like"/>
    <property type="match status" value="1"/>
</dbReference>
<protein>
    <submittedName>
        <fullName evidence="2">Endoribonuclease L-PSP</fullName>
    </submittedName>
</protein>
<evidence type="ECO:0000313" key="3">
    <source>
        <dbReference type="Proteomes" id="UP000005365"/>
    </source>
</evidence>
<dbReference type="SUPFAM" id="SSF55298">
    <property type="entry name" value="YjgF-like"/>
    <property type="match status" value="1"/>
</dbReference>
<dbReference type="AlphaFoldDB" id="C6M5R5"/>
<dbReference type="PANTHER" id="PTHR47328:SF1">
    <property type="entry name" value="RUTC FAMILY PROTEIN YOAB"/>
    <property type="match status" value="1"/>
</dbReference>
<name>C6M5R5_NEISI</name>
<dbReference type="EMBL" id="ACKO02000010">
    <property type="protein sequence ID" value="EET44393.1"/>
    <property type="molecule type" value="Genomic_DNA"/>
</dbReference>
<proteinExistence type="inferred from homology"/>
<comment type="similarity">
    <text evidence="1">Belongs to the RutC family.</text>
</comment>
<dbReference type="STRING" id="490.A6J88_09635"/>
<dbReference type="Proteomes" id="UP000005365">
    <property type="component" value="Unassembled WGS sequence"/>
</dbReference>
<dbReference type="eggNOG" id="COG0251">
    <property type="taxonomic scope" value="Bacteria"/>
</dbReference>
<dbReference type="InterPro" id="IPR035959">
    <property type="entry name" value="RutC-like_sf"/>
</dbReference>
<dbReference type="InterPro" id="IPR006175">
    <property type="entry name" value="YjgF/YER057c/UK114"/>
</dbReference>
<accession>C6M5R5</accession>
<organism evidence="2 3">
    <name type="scientific">Neisseria sicca ATCC 29256</name>
    <dbReference type="NCBI Taxonomy" id="547045"/>
    <lineage>
        <taxon>Bacteria</taxon>
        <taxon>Pseudomonadati</taxon>
        <taxon>Pseudomonadota</taxon>
        <taxon>Betaproteobacteria</taxon>
        <taxon>Neisseriales</taxon>
        <taxon>Neisseriaceae</taxon>
        <taxon>Neisseria</taxon>
    </lineage>
</organism>
<dbReference type="PROSITE" id="PS01094">
    <property type="entry name" value="UPF0076"/>
    <property type="match status" value="1"/>
</dbReference>
<dbReference type="InterPro" id="IPR035709">
    <property type="entry name" value="YoaB-like"/>
</dbReference>
<dbReference type="PANTHER" id="PTHR47328">
    <property type="match status" value="1"/>
</dbReference>
<gene>
    <name evidence="2" type="ORF">NEISICOT_01864</name>
</gene>